<dbReference type="GO" id="GO:0005634">
    <property type="term" value="C:nucleus"/>
    <property type="evidence" value="ECO:0007669"/>
    <property type="project" value="TreeGrafter"/>
</dbReference>
<comment type="caution">
    <text evidence="2">The sequence shown here is derived from an EMBL/GenBank/DDBJ whole genome shotgun (WGS) entry which is preliminary data.</text>
</comment>
<dbReference type="InterPro" id="IPR017937">
    <property type="entry name" value="Thioredoxin_CS"/>
</dbReference>
<evidence type="ECO:0000259" key="1">
    <source>
        <dbReference type="PROSITE" id="PS51352"/>
    </source>
</evidence>
<accession>A0AAU9JNV3</accession>
<dbReference type="PROSITE" id="PS00194">
    <property type="entry name" value="THIOREDOXIN_1"/>
    <property type="match status" value="1"/>
</dbReference>
<dbReference type="Proteomes" id="UP001162131">
    <property type="component" value="Unassembled WGS sequence"/>
</dbReference>
<name>A0AAU9JNV3_9CILI</name>
<dbReference type="InterPro" id="IPR012336">
    <property type="entry name" value="Thioredoxin-like_fold"/>
</dbReference>
<dbReference type="GO" id="GO:0031397">
    <property type="term" value="P:negative regulation of protein ubiquitination"/>
    <property type="evidence" value="ECO:0007669"/>
    <property type="project" value="TreeGrafter"/>
</dbReference>
<organism evidence="2 3">
    <name type="scientific">Blepharisma stoltei</name>
    <dbReference type="NCBI Taxonomy" id="1481888"/>
    <lineage>
        <taxon>Eukaryota</taxon>
        <taxon>Sar</taxon>
        <taxon>Alveolata</taxon>
        <taxon>Ciliophora</taxon>
        <taxon>Postciliodesmatophora</taxon>
        <taxon>Heterotrichea</taxon>
        <taxon>Heterotrichida</taxon>
        <taxon>Blepharismidae</taxon>
        <taxon>Blepharisma</taxon>
    </lineage>
</organism>
<dbReference type="PANTHER" id="PTHR46472:SF1">
    <property type="entry name" value="NUCLEOREDOXIN"/>
    <property type="match status" value="1"/>
</dbReference>
<dbReference type="GO" id="GO:0004791">
    <property type="term" value="F:thioredoxin-disulfide reductase (NADPH) activity"/>
    <property type="evidence" value="ECO:0007669"/>
    <property type="project" value="TreeGrafter"/>
</dbReference>
<dbReference type="CDD" id="cd02964">
    <property type="entry name" value="TryX_like_family"/>
    <property type="match status" value="1"/>
</dbReference>
<dbReference type="Gene3D" id="3.40.30.10">
    <property type="entry name" value="Glutaredoxin"/>
    <property type="match status" value="1"/>
</dbReference>
<sequence>MEAILGPVLLGKNGNQPTSCLRDAKYLLLYFSAHWCPPCRGFTPKLGLFYDSVNSAHKQVEIVYVSGDRTPEQFAEYYDEMPWLAVPYSESATRNELAQRFRVQGIPSLMLINHEGVVKKDACRMDVTNKGPLCLADWDAALNS</sequence>
<dbReference type="GO" id="GO:0030178">
    <property type="term" value="P:negative regulation of Wnt signaling pathway"/>
    <property type="evidence" value="ECO:0007669"/>
    <property type="project" value="TreeGrafter"/>
</dbReference>
<feature type="domain" description="Thioredoxin" evidence="1">
    <location>
        <begin position="1"/>
        <end position="144"/>
    </location>
</feature>
<dbReference type="PANTHER" id="PTHR46472">
    <property type="entry name" value="NUCLEOREDOXIN"/>
    <property type="match status" value="1"/>
</dbReference>
<dbReference type="Pfam" id="PF13905">
    <property type="entry name" value="Thioredoxin_8"/>
    <property type="match status" value="1"/>
</dbReference>
<dbReference type="InterPro" id="IPR036249">
    <property type="entry name" value="Thioredoxin-like_sf"/>
</dbReference>
<evidence type="ECO:0000313" key="2">
    <source>
        <dbReference type="EMBL" id="CAG9322558.1"/>
    </source>
</evidence>
<evidence type="ECO:0000313" key="3">
    <source>
        <dbReference type="Proteomes" id="UP001162131"/>
    </source>
</evidence>
<reference evidence="2" key="1">
    <citation type="submission" date="2021-09" db="EMBL/GenBank/DDBJ databases">
        <authorList>
            <consortium name="AG Swart"/>
            <person name="Singh M."/>
            <person name="Singh A."/>
            <person name="Seah K."/>
            <person name="Emmerich C."/>
        </authorList>
    </citation>
    <scope>NUCLEOTIDE SEQUENCE</scope>
    <source>
        <strain evidence="2">ATCC30299</strain>
    </source>
</reference>
<protein>
    <recommendedName>
        <fullName evidence="1">Thioredoxin domain-containing protein</fullName>
    </recommendedName>
</protein>
<dbReference type="EMBL" id="CAJZBQ010000032">
    <property type="protein sequence ID" value="CAG9322558.1"/>
    <property type="molecule type" value="Genomic_DNA"/>
</dbReference>
<dbReference type="PROSITE" id="PS51352">
    <property type="entry name" value="THIOREDOXIN_2"/>
    <property type="match status" value="1"/>
</dbReference>
<proteinExistence type="predicted"/>
<keyword evidence="3" id="KW-1185">Reference proteome</keyword>
<gene>
    <name evidence="2" type="ORF">BSTOLATCC_MIC31684</name>
</gene>
<dbReference type="SUPFAM" id="SSF52833">
    <property type="entry name" value="Thioredoxin-like"/>
    <property type="match status" value="1"/>
</dbReference>
<dbReference type="InterPro" id="IPR013766">
    <property type="entry name" value="Thioredoxin_domain"/>
</dbReference>
<dbReference type="AlphaFoldDB" id="A0AAU9JNV3"/>